<reference evidence="3 4" key="1">
    <citation type="journal article" date="2016" name="Sci. Rep.">
        <title>Draft genome sequencing and secretome analysis of fungal phytopathogen Ascochyta rabiei provides insight into the necrotrophic effector repertoire.</title>
        <authorList>
            <person name="Verma S."/>
            <person name="Gazara R.K."/>
            <person name="Nizam S."/>
            <person name="Parween S."/>
            <person name="Chattopadhyay D."/>
            <person name="Verma P.K."/>
        </authorList>
    </citation>
    <scope>NUCLEOTIDE SEQUENCE [LARGE SCALE GENOMIC DNA]</scope>
    <source>
        <strain evidence="3 4">ArDII</strain>
    </source>
</reference>
<evidence type="ECO:0000256" key="1">
    <source>
        <dbReference type="ARBA" id="ARBA00023002"/>
    </source>
</evidence>
<name>A0A163KY92_DIDRA</name>
<accession>A0A163KY92</accession>
<comment type="similarity">
    <text evidence="2">Belongs to the asaB hydroxylase/desaturase family.</text>
</comment>
<keyword evidence="4" id="KW-1185">Reference proteome</keyword>
<dbReference type="Proteomes" id="UP000076837">
    <property type="component" value="Unassembled WGS sequence"/>
</dbReference>
<evidence type="ECO:0000313" key="3">
    <source>
        <dbReference type="EMBL" id="KZM27346.1"/>
    </source>
</evidence>
<dbReference type="PANTHER" id="PTHR34598:SF3">
    <property type="entry name" value="OXIDOREDUCTASE AN1597"/>
    <property type="match status" value="1"/>
</dbReference>
<gene>
    <name evidence="3" type="ORF">ST47_g1508</name>
</gene>
<dbReference type="GO" id="GO:0016491">
    <property type="term" value="F:oxidoreductase activity"/>
    <property type="evidence" value="ECO:0007669"/>
    <property type="project" value="UniProtKB-KW"/>
</dbReference>
<evidence type="ECO:0000313" key="4">
    <source>
        <dbReference type="Proteomes" id="UP000076837"/>
    </source>
</evidence>
<dbReference type="PANTHER" id="PTHR34598">
    <property type="entry name" value="BLL6449 PROTEIN"/>
    <property type="match status" value="1"/>
</dbReference>
<organism evidence="3 4">
    <name type="scientific">Didymella rabiei</name>
    <name type="common">Chickpea ascochyta blight fungus</name>
    <name type="synonym">Mycosphaerella rabiei</name>
    <dbReference type="NCBI Taxonomy" id="5454"/>
    <lineage>
        <taxon>Eukaryota</taxon>
        <taxon>Fungi</taxon>
        <taxon>Dikarya</taxon>
        <taxon>Ascomycota</taxon>
        <taxon>Pezizomycotina</taxon>
        <taxon>Dothideomycetes</taxon>
        <taxon>Pleosporomycetidae</taxon>
        <taxon>Pleosporales</taxon>
        <taxon>Pleosporineae</taxon>
        <taxon>Didymellaceae</taxon>
        <taxon>Ascochyta</taxon>
    </lineage>
</organism>
<dbReference type="EMBL" id="JYNV01000069">
    <property type="protein sequence ID" value="KZM27346.1"/>
    <property type="molecule type" value="Genomic_DNA"/>
</dbReference>
<keyword evidence="1" id="KW-0560">Oxidoreductase</keyword>
<evidence type="ECO:0000256" key="2">
    <source>
        <dbReference type="ARBA" id="ARBA00023604"/>
    </source>
</evidence>
<dbReference type="AlphaFoldDB" id="A0A163KY92"/>
<sequence>MTSSVFLPSQNIWTRLRYLKRSKIYKAIRPYTLACKVDEGFPTNNLLFEEGPLEHLTDIRGLDPGQVTLEKNGFTMIQHKFEQSTANEEAIKEPGGYLDAIQQLARDVLTAEGVQVEQVKVINWVFRTAKKDEMFANADMTGQDFRAFAPDTYVHNDCNYYGGDKRIRALLGAETDTILASKRVRLIKHVTNFVSFV</sequence>
<protein>
    <submittedName>
        <fullName evidence="3">Heme binding</fullName>
    </submittedName>
</protein>
<comment type="caution">
    <text evidence="3">The sequence shown here is derived from an EMBL/GenBank/DDBJ whole genome shotgun (WGS) entry which is preliminary data.</text>
</comment>
<dbReference type="InterPro" id="IPR044053">
    <property type="entry name" value="AsaB-like"/>
</dbReference>
<proteinExistence type="inferred from homology"/>